<accession>E2Q1Y0</accession>
<keyword evidence="3" id="KW-1185">Reference proteome</keyword>
<organism evidence="2 3">
    <name type="scientific">Streptomyces clavuligerus</name>
    <dbReference type="NCBI Taxonomy" id="1901"/>
    <lineage>
        <taxon>Bacteria</taxon>
        <taxon>Bacillati</taxon>
        <taxon>Actinomycetota</taxon>
        <taxon>Actinomycetes</taxon>
        <taxon>Kitasatosporales</taxon>
        <taxon>Streptomycetaceae</taxon>
        <taxon>Streptomyces</taxon>
    </lineage>
</organism>
<feature type="compositionally biased region" description="Basic and acidic residues" evidence="1">
    <location>
        <begin position="85"/>
        <end position="99"/>
    </location>
</feature>
<feature type="region of interest" description="Disordered" evidence="1">
    <location>
        <begin position="1"/>
        <end position="22"/>
    </location>
</feature>
<protein>
    <submittedName>
        <fullName evidence="2">Uncharacterized protein</fullName>
    </submittedName>
</protein>
<proteinExistence type="predicted"/>
<reference evidence="2 3" key="1">
    <citation type="journal article" date="2010" name="Genome Biol. Evol.">
        <title>The sequence of a 1.8-mb bacterial linear plasmid reveals a rich evolutionary reservoir of secondary metabolic pathways.</title>
        <authorList>
            <person name="Medema M.H."/>
            <person name="Trefzer A."/>
            <person name="Kovalchuk A."/>
            <person name="van den Berg M."/>
            <person name="Mueller U."/>
            <person name="Heijne W."/>
            <person name="Wu L."/>
            <person name="Alam M.T."/>
            <person name="Ronning C.M."/>
            <person name="Nierman W.C."/>
            <person name="Bovenberg R.A.L."/>
            <person name="Breitling R."/>
            <person name="Takano E."/>
        </authorList>
    </citation>
    <scope>NUCLEOTIDE SEQUENCE [LARGE SCALE GENOMIC DNA]</scope>
    <source>
        <strain evidence="3">ATCC 27064 / DSM 738 / JCM 4710 / NBRC 13307 / NCIMB 12785 / NRRL 3585 / VKM Ac-602</strain>
    </source>
</reference>
<evidence type="ECO:0000313" key="3">
    <source>
        <dbReference type="Proteomes" id="UP000002357"/>
    </source>
</evidence>
<gene>
    <name evidence="2" type="ORF">SCLAV_1531</name>
</gene>
<name>E2Q1Y0_STRCL</name>
<evidence type="ECO:0000313" key="2">
    <source>
        <dbReference type="EMBL" id="EFG06606.1"/>
    </source>
</evidence>
<dbReference type="AlphaFoldDB" id="E2Q1Y0"/>
<feature type="region of interest" description="Disordered" evidence="1">
    <location>
        <begin position="49"/>
        <end position="126"/>
    </location>
</feature>
<sequence length="148" mass="16152">MPDRWARTHRSGPTDQGPGWTLPIEGLRATRRAGPAGCLPLARGVARWRRESPQWGHSPRRAGSSRWMPAADDNAGWSYHPGRRAHGECRGRARRQTEGRRHRPGAPGRPVVEAVGRRGSPGVRRGVRRRACCRGRNGRCGGCGGTAG</sequence>
<evidence type="ECO:0000256" key="1">
    <source>
        <dbReference type="SAM" id="MobiDB-lite"/>
    </source>
</evidence>
<dbReference type="Proteomes" id="UP000002357">
    <property type="component" value="Chromosome"/>
</dbReference>
<dbReference type="EMBL" id="CM000913">
    <property type="protein sequence ID" value="EFG06606.1"/>
    <property type="molecule type" value="Genomic_DNA"/>
</dbReference>